<evidence type="ECO:0000256" key="1">
    <source>
        <dbReference type="SAM" id="Phobius"/>
    </source>
</evidence>
<protein>
    <submittedName>
        <fullName evidence="2">Uncharacterized protein</fullName>
    </submittedName>
</protein>
<keyword evidence="1" id="KW-1133">Transmembrane helix</keyword>
<evidence type="ECO:0000313" key="2">
    <source>
        <dbReference type="EMBL" id="QPH90513.1"/>
    </source>
</evidence>
<feature type="transmembrane region" description="Helical" evidence="1">
    <location>
        <begin position="47"/>
        <end position="78"/>
    </location>
</feature>
<keyword evidence="1" id="KW-0812">Transmembrane</keyword>
<evidence type="ECO:0000313" key="3">
    <source>
        <dbReference type="Proteomes" id="UP000594508"/>
    </source>
</evidence>
<name>A0A7S9RF36_9BACT</name>
<reference evidence="2 3" key="1">
    <citation type="journal article" date="2018" name="Emerg. Microbes Infect.">
        <title>Genomic analysis of oral Campylobacter concisus strains identified a potential bacterial molecular marker associated with active Crohn's disease.</title>
        <authorList>
            <person name="Liu F."/>
            <person name="Ma R."/>
            <person name="Tay C.Y.A."/>
            <person name="Octavia S."/>
            <person name="Lan R."/>
            <person name="Chung H.K.L."/>
            <person name="Riordan S.M."/>
            <person name="Grimm M.C."/>
            <person name="Leong R.W."/>
            <person name="Tanaka M.M."/>
            <person name="Connor S."/>
            <person name="Zhang L."/>
        </authorList>
    </citation>
    <scope>NUCLEOTIDE SEQUENCE [LARGE SCALE GENOMIC DNA]</scope>
    <source>
        <strain evidence="2 3">P1CDO2</strain>
    </source>
</reference>
<accession>A0A7S9RF36</accession>
<dbReference type="AlphaFoldDB" id="A0A7S9RF36"/>
<feature type="transmembrane region" description="Helical" evidence="1">
    <location>
        <begin position="16"/>
        <end position="41"/>
    </location>
</feature>
<dbReference type="EMBL" id="CP060707">
    <property type="protein sequence ID" value="QPH90513.1"/>
    <property type="molecule type" value="Genomic_DNA"/>
</dbReference>
<sequence>MKYVSLTEFFSENINLFINVIASLFAIFFCFSVGFGLLFFITLPLGYIMGIVLSFPLLIFIFFLFATLDICICILVSVCRVFK</sequence>
<organism evidence="2 3">
    <name type="scientific">Campylobacter concisus</name>
    <dbReference type="NCBI Taxonomy" id="199"/>
    <lineage>
        <taxon>Bacteria</taxon>
        <taxon>Pseudomonadati</taxon>
        <taxon>Campylobacterota</taxon>
        <taxon>Epsilonproteobacteria</taxon>
        <taxon>Campylobacterales</taxon>
        <taxon>Campylobacteraceae</taxon>
        <taxon>Campylobacter</taxon>
    </lineage>
</organism>
<gene>
    <name evidence="2" type="ORF">CVT00_02935</name>
</gene>
<dbReference type="RefSeq" id="WP_107915889.1">
    <property type="nucleotide sequence ID" value="NZ_CP060707.1"/>
</dbReference>
<keyword evidence="1" id="KW-0472">Membrane</keyword>
<dbReference type="Proteomes" id="UP000594508">
    <property type="component" value="Chromosome"/>
</dbReference>
<proteinExistence type="predicted"/>